<keyword evidence="5 11" id="KW-0472">Membrane</keyword>
<keyword evidence="7" id="KW-0807">Transducer</keyword>
<dbReference type="PROSITE" id="PS00237">
    <property type="entry name" value="G_PROTEIN_RECEP_F1_1"/>
    <property type="match status" value="1"/>
</dbReference>
<feature type="region of interest" description="Disordered" evidence="10">
    <location>
        <begin position="753"/>
        <end position="816"/>
    </location>
</feature>
<feature type="region of interest" description="Disordered" evidence="10">
    <location>
        <begin position="1431"/>
        <end position="1549"/>
    </location>
</feature>
<feature type="compositionally biased region" description="Polar residues" evidence="10">
    <location>
        <begin position="580"/>
        <end position="589"/>
    </location>
</feature>
<organism evidence="13 14">
    <name type="scientific">Apodemus speciosus</name>
    <name type="common">Large Japanese field mouse</name>
    <dbReference type="NCBI Taxonomy" id="105296"/>
    <lineage>
        <taxon>Eukaryota</taxon>
        <taxon>Metazoa</taxon>
        <taxon>Chordata</taxon>
        <taxon>Craniata</taxon>
        <taxon>Vertebrata</taxon>
        <taxon>Euteleostomi</taxon>
        <taxon>Mammalia</taxon>
        <taxon>Eutheria</taxon>
        <taxon>Euarchontoglires</taxon>
        <taxon>Glires</taxon>
        <taxon>Rodentia</taxon>
        <taxon>Myomorpha</taxon>
        <taxon>Muroidea</taxon>
        <taxon>Muridae</taxon>
        <taxon>Murinae</taxon>
        <taxon>Apodemus</taxon>
    </lineage>
</organism>
<feature type="region of interest" description="Disordered" evidence="10">
    <location>
        <begin position="865"/>
        <end position="901"/>
    </location>
</feature>
<feature type="compositionally biased region" description="Basic and acidic residues" evidence="10">
    <location>
        <begin position="1443"/>
        <end position="1457"/>
    </location>
</feature>
<feature type="compositionally biased region" description="Basic and acidic residues" evidence="10">
    <location>
        <begin position="971"/>
        <end position="980"/>
    </location>
</feature>
<keyword evidence="3 11" id="KW-1133">Transmembrane helix</keyword>
<reference evidence="13 14" key="1">
    <citation type="submission" date="2024-08" db="EMBL/GenBank/DDBJ databases">
        <title>The draft genome of Apodemus speciosus.</title>
        <authorList>
            <person name="Nabeshima K."/>
            <person name="Suzuki S."/>
            <person name="Onuma M."/>
        </authorList>
    </citation>
    <scope>NUCLEOTIDE SEQUENCE [LARGE SCALE GENOMIC DNA]</scope>
    <source>
        <strain evidence="13">IB14-021</strain>
    </source>
</reference>
<keyword evidence="8" id="KW-0040">ANK repeat</keyword>
<protein>
    <submittedName>
        <fullName evidence="13">POTE ankyrin domain family member 1</fullName>
    </submittedName>
</protein>
<dbReference type="SMART" id="SM00248">
    <property type="entry name" value="ANK"/>
    <property type="match status" value="4"/>
</dbReference>
<evidence type="ECO:0000256" key="7">
    <source>
        <dbReference type="ARBA" id="ARBA00023224"/>
    </source>
</evidence>
<feature type="compositionally biased region" description="Polar residues" evidence="10">
    <location>
        <begin position="2455"/>
        <end position="2468"/>
    </location>
</feature>
<feature type="transmembrane region" description="Helical" evidence="11">
    <location>
        <begin position="105"/>
        <end position="125"/>
    </location>
</feature>
<dbReference type="InterPro" id="IPR000725">
    <property type="entry name" value="Olfact_rcpt"/>
</dbReference>
<dbReference type="Pfam" id="PF12001">
    <property type="entry name" value="DUF3496"/>
    <property type="match status" value="2"/>
</dbReference>
<dbReference type="Gene3D" id="1.20.1070.10">
    <property type="entry name" value="Rhodopsin 7-helix transmembrane proteins"/>
    <property type="match status" value="1"/>
</dbReference>
<comment type="caution">
    <text evidence="13">The sequence shown here is derived from an EMBL/GenBank/DDBJ whole genome shotgun (WGS) entry which is preliminary data.</text>
</comment>
<dbReference type="InterPro" id="IPR036770">
    <property type="entry name" value="Ankyrin_rpt-contain_sf"/>
</dbReference>
<dbReference type="InterPro" id="IPR000276">
    <property type="entry name" value="GPCR_Rhodpsn"/>
</dbReference>
<dbReference type="InterPro" id="IPR002110">
    <property type="entry name" value="Ankyrin_rpt"/>
</dbReference>
<dbReference type="PANTHER" id="PTHR48002">
    <property type="entry name" value="OLFACTORY RECEPTOR"/>
    <property type="match status" value="1"/>
</dbReference>
<feature type="region of interest" description="Disordered" evidence="10">
    <location>
        <begin position="1157"/>
        <end position="1176"/>
    </location>
</feature>
<evidence type="ECO:0000256" key="3">
    <source>
        <dbReference type="ARBA" id="ARBA00022989"/>
    </source>
</evidence>
<dbReference type="InterPro" id="IPR050427">
    <property type="entry name" value="Olfactory_Receptors"/>
</dbReference>
<feature type="coiled-coil region" evidence="9">
    <location>
        <begin position="1987"/>
        <end position="2021"/>
    </location>
</feature>
<name>A0ABQ0EIJ5_APOSI</name>
<dbReference type="Pfam" id="PF13853">
    <property type="entry name" value="7tm_4"/>
    <property type="match status" value="1"/>
</dbReference>
<dbReference type="Proteomes" id="UP001623349">
    <property type="component" value="Unassembled WGS sequence"/>
</dbReference>
<feature type="compositionally biased region" description="Basic and acidic residues" evidence="10">
    <location>
        <begin position="753"/>
        <end position="772"/>
    </location>
</feature>
<dbReference type="SUPFAM" id="SSF81321">
    <property type="entry name" value="Family A G protein-coupled receptor-like"/>
    <property type="match status" value="1"/>
</dbReference>
<feature type="region of interest" description="Disordered" evidence="10">
    <location>
        <begin position="393"/>
        <end position="428"/>
    </location>
</feature>
<feature type="transmembrane region" description="Helical" evidence="11">
    <location>
        <begin position="137"/>
        <end position="158"/>
    </location>
</feature>
<feature type="compositionally biased region" description="Basic and acidic residues" evidence="10">
    <location>
        <begin position="393"/>
        <end position="410"/>
    </location>
</feature>
<feature type="transmembrane region" description="Helical" evidence="11">
    <location>
        <begin position="40"/>
        <end position="62"/>
    </location>
</feature>
<dbReference type="InterPro" id="IPR017452">
    <property type="entry name" value="GPCR_Rhodpsn_7TM"/>
</dbReference>
<feature type="compositionally biased region" description="Polar residues" evidence="10">
    <location>
        <begin position="411"/>
        <end position="424"/>
    </location>
</feature>
<dbReference type="EMBL" id="BAAFST010000002">
    <property type="protein sequence ID" value="GAB1286672.1"/>
    <property type="molecule type" value="Genomic_DNA"/>
</dbReference>
<dbReference type="PROSITE" id="PS50088">
    <property type="entry name" value="ANK_REPEAT"/>
    <property type="match status" value="2"/>
</dbReference>
<feature type="repeat" description="ANK" evidence="8">
    <location>
        <begin position="227"/>
        <end position="259"/>
    </location>
</feature>
<evidence type="ECO:0000256" key="10">
    <source>
        <dbReference type="SAM" id="MobiDB-lite"/>
    </source>
</evidence>
<dbReference type="InterPro" id="IPR021885">
    <property type="entry name" value="DUF3496"/>
</dbReference>
<sequence>MFILHLLGGCEMVLLVAMAWDRYVAICKPLYYLTIMNPQMCLLLLIGAWIIGLIHSVAQLAFVVHLPFCASNEIDSFYCDLPRFIKLACIDTYRMEFLVTADSGFISLSTFFLLIISYIFILFTVQKQSLGSLSKALSTLSAHISVVVLFFGPCIFVYIWPFPTVPVDKFLAILDFMIIPILNPAIYTLRNKDMKVDCSAFCLCLWPGGSSRILLRNNCDIDAVDRNFITPLMKAVQNWAYECVCTLLKHGADPNRMDQNGNTSLHYAVCEDNQTLAKCLLKYSANIEQKNKRWLYTTFTGSQGKQNRMAKFLVKKGANIHVFDEMKRNTLLYAIRWDSKDMVNLLLDEGIDFFFKDVFGWTALRYAIEGTSKGSREILMNYDEKLRRKNKDGIPECKNFEDNSLDKHPNDPTSGSTLPKSSENACDFDDEIQCGDQEDKSETKETVDESDELTTELLEENISDDSENIRPLRGEGLLSRTFHERGQKITARKIQGQRSNNTGFSQEKGFPMSWIQVCTNPTLKSSTKGKVPNRNKVGMRRESHHFIIGEKSDIEIESLEETFSYDNGDKPSVSDDGDFSGTTPEWCQNDTNRQTRAQDCMYPNLKESDLEIESLEETLSCDSEAKLLLCPPLTGRKFSPIIFPVQPLADHLFIDQSDDSNFSGAANEGPENNLEGKIKESAKKFPFLKTANEMNDPLQNKCSENKDEETLNSEITITSISDEDEECPDARGKTQSMQTRPMDIVYLVTVKNQREENMGISPEKDSPEEHPESQCSTEKTYSIAHEESDTNQEVSSHAEQVVELTSEEEQPKEDKNDNKQCLLLAINIFKRFRPKRIGSLFMTKEKIEENVITAEKKEIPKEYCQVKSTTEEGESEPNDSPAKKNAKSLQTAHTNHTNGLTESTVMFISEKGQKCQLDTEKNKQWHMFKRSQPNWTSHLPVTESQSDESTIILQVKDSINCMDSPQELDVKSKLEEEQKSHGNGGKSQHEHMLKLPWPNGEAHEYSDKYQKGENTVNADKKDSPEQYSQCKATIERNEYDSDSNSTTIDVKPSCGASPWIFYHSGAPSLSGLGYPLPLRPDKAILFWNGFHRQEQSYGQPLLYSLGYHMDINLHICNDSPKEYADWKPTMGTKECVQKDGSATKYVQFREESNLKIKTKENLHGDETSQPSQNTSTHIYPRYALQLSLGLTSTPTNILNEGEKGFQKKFLERKPPTEMKDSDSTEASAMMHGQGSLADVDIKLETESQDYLDSGENIQSSYVHKKDPDWKPPQYLTGSKALASSDLSVLKHKQEFPPEAYLQMKTEESQKNLDRNENIQSSNAVIQPKQILHLQIGLALRPAGLRNEGKKGFCVNYPEQESSIEENYVPTEELAVKCGQEFPAEADWKIKTEDFQENLDDNESIPSSNSFTCLQPRPSPYLSLGLTQRSQNLLNEGGKGSPKKHPEWKKNSSTEREGSIPPESAVWEQEQEHPSEVDIQTKADDNLKNLDGSESSQSSDTMPDLPSCHIPRLSTPRDLLNEAGKEEDLQMKLEESQGKIDGNESIQSSDNVKYLQPRRIRHLLMGLIPRPMNILSRRGKDSHKKCTPCKNPTEIKEFDPNAKLEKQEIKTFTPVTLEDDQNPCDDSKNNQPLVEATRKNCTSKETEGLTQSYGSSVVATAAPAAAVAAASAAIAAVVAAAAPAAAAVASATAALDALANVAPGAAPDSSAVPVAAATAATAAAVPAAAAAGAPDPAPAVVAAAAAAGAAAAAMTSLAAASLTAVSAASVAAVVAVAVTAEAGSDAPTVAPAAAAVAAVAAATGPAAAAALVASVAAAAVTPCVPPAAPESAAAPSTVAAATAAAAAVVTHAAASPAVAAAAAAAAAVAVAVPTGATPAVAAVPSSDISTAAPVAVAAATKGRISLQRKYVEEGKQQSPVEEAEEQDGIKKTISTEKFKISKPVKYKHDPNTLTTVTESCSAEDLGSPLKSIPAFDSYKELLELKEINVQILTEKTKVENELSEVKEENSQLEKKIVRKNERICTLRSIIKEQLEKKRNVICAYNEVVEELRDKKEMIQRRGEQYNRQVTETQDLEICLKTKDVELKQLQKEKEHAQKMEDHLQILELENTSLIATVKKQKKEIEHLQRHGQNSHKILARSTNFTETAAHENQDMWNNHSSVITEMENIIKSLKSEVSSVKISKEFSKKELEKYKRFYLEELRNKNFLLHELNRTNESQEQSHTELHMKFQQNISASNTLNTKLVHECSCVEKSHKLENKDFLPGENLVLPSSSTESTHVCMAHYPWTSEDDVSDLSKGLSDLKQSIQLTVETQKKKDNEIGKELAGIGKSFKMTNHRHEIEECGSHGDFETCQLGMSTPATMPGCLAQAISKPYSEFLKESYTTSTINAMETKIRSLKSTLSKLKVSRALRVLELERYKYLYYEELSIRKSVQYYLNKSNENSEKNRSKLHTETQHGTSAVNAQSMSPLTECSSTGCFDSILGPRKSLLLRKNQTASSSISQPSANGLEDCLKMGCNKCHSRIMEKQVKRDNQEDFS</sequence>
<evidence type="ECO:0000256" key="8">
    <source>
        <dbReference type="PROSITE-ProRule" id="PRU00023"/>
    </source>
</evidence>
<feature type="compositionally biased region" description="Basic and acidic residues" evidence="10">
    <location>
        <begin position="2442"/>
        <end position="2454"/>
    </location>
</feature>
<comment type="subcellular location">
    <subcellularLocation>
        <location evidence="1">Membrane</location>
        <topology evidence="1">Multi-pass membrane protein</topology>
    </subcellularLocation>
</comment>
<keyword evidence="14" id="KW-1185">Reference proteome</keyword>
<feature type="coiled-coil region" evidence="9">
    <location>
        <begin position="2047"/>
        <end position="2122"/>
    </location>
</feature>
<feature type="domain" description="G-protein coupled receptors family 1 profile" evidence="12">
    <location>
        <begin position="1"/>
        <end position="187"/>
    </location>
</feature>
<keyword evidence="6" id="KW-0675">Receptor</keyword>
<feature type="compositionally biased region" description="Polar residues" evidence="10">
    <location>
        <begin position="1491"/>
        <end position="1500"/>
    </location>
</feature>
<feature type="compositionally biased region" description="Basic and acidic residues" evidence="10">
    <location>
        <begin position="1157"/>
        <end position="1166"/>
    </location>
</feature>
<feature type="compositionally biased region" description="Basic and acidic residues" evidence="10">
    <location>
        <begin position="1469"/>
        <end position="1487"/>
    </location>
</feature>
<accession>A0ABQ0EIJ5</accession>
<dbReference type="PROSITE" id="PS50262">
    <property type="entry name" value="G_PROTEIN_RECEP_F1_2"/>
    <property type="match status" value="1"/>
</dbReference>
<evidence type="ECO:0000256" key="2">
    <source>
        <dbReference type="ARBA" id="ARBA00022692"/>
    </source>
</evidence>
<proteinExistence type="predicted"/>
<evidence type="ECO:0000313" key="14">
    <source>
        <dbReference type="Proteomes" id="UP001623349"/>
    </source>
</evidence>
<evidence type="ECO:0000259" key="12">
    <source>
        <dbReference type="PROSITE" id="PS50262"/>
    </source>
</evidence>
<keyword evidence="2 11" id="KW-0812">Transmembrane</keyword>
<feature type="compositionally biased region" description="Basic and acidic residues" evidence="10">
    <location>
        <begin position="1518"/>
        <end position="1541"/>
    </location>
</feature>
<evidence type="ECO:0000256" key="11">
    <source>
        <dbReference type="SAM" id="Phobius"/>
    </source>
</evidence>
<dbReference type="PRINTS" id="PR00245">
    <property type="entry name" value="OLFACTORYR"/>
</dbReference>
<evidence type="ECO:0000256" key="1">
    <source>
        <dbReference type="ARBA" id="ARBA00004141"/>
    </source>
</evidence>
<dbReference type="SUPFAM" id="SSF48403">
    <property type="entry name" value="Ankyrin repeat"/>
    <property type="match status" value="1"/>
</dbReference>
<dbReference type="Pfam" id="PF12796">
    <property type="entry name" value="Ank_2"/>
    <property type="match status" value="2"/>
</dbReference>
<feature type="repeat" description="ANK" evidence="8">
    <location>
        <begin position="260"/>
        <end position="292"/>
    </location>
</feature>
<evidence type="ECO:0000256" key="5">
    <source>
        <dbReference type="ARBA" id="ARBA00023136"/>
    </source>
</evidence>
<dbReference type="PROSITE" id="PS50297">
    <property type="entry name" value="ANK_REP_REGION"/>
    <property type="match status" value="1"/>
</dbReference>
<feature type="region of interest" description="Disordered" evidence="10">
    <location>
        <begin position="565"/>
        <end position="589"/>
    </location>
</feature>
<keyword evidence="9" id="KW-0175">Coiled coil</keyword>
<evidence type="ECO:0000256" key="9">
    <source>
        <dbReference type="SAM" id="Coils"/>
    </source>
</evidence>
<gene>
    <name evidence="13" type="ORF">APTSU1_000190200</name>
</gene>
<feature type="compositionally biased region" description="Polar residues" evidence="10">
    <location>
        <begin position="887"/>
        <end position="901"/>
    </location>
</feature>
<evidence type="ECO:0000256" key="6">
    <source>
        <dbReference type="ARBA" id="ARBA00023170"/>
    </source>
</evidence>
<feature type="compositionally biased region" description="Polar residues" evidence="10">
    <location>
        <begin position="1167"/>
        <end position="1176"/>
    </location>
</feature>
<evidence type="ECO:0000256" key="4">
    <source>
        <dbReference type="ARBA" id="ARBA00023040"/>
    </source>
</evidence>
<feature type="region of interest" description="Disordered" evidence="10">
    <location>
        <begin position="2442"/>
        <end position="2468"/>
    </location>
</feature>
<keyword evidence="4" id="KW-0297">G-protein coupled receptor</keyword>
<dbReference type="CDD" id="cd15226">
    <property type="entry name" value="7tmA_OR4-like"/>
    <property type="match status" value="1"/>
</dbReference>
<feature type="transmembrane region" description="Helical" evidence="11">
    <location>
        <begin position="170"/>
        <end position="189"/>
    </location>
</feature>
<evidence type="ECO:0000313" key="13">
    <source>
        <dbReference type="EMBL" id="GAB1286672.1"/>
    </source>
</evidence>
<dbReference type="Gene3D" id="1.25.40.20">
    <property type="entry name" value="Ankyrin repeat-containing domain"/>
    <property type="match status" value="1"/>
</dbReference>
<feature type="region of interest" description="Disordered" evidence="10">
    <location>
        <begin position="971"/>
        <end position="991"/>
    </location>
</feature>